<dbReference type="InterPro" id="IPR000272">
    <property type="entry name" value="Ion-transport_regulator_FXYD"/>
</dbReference>
<dbReference type="GO" id="GO:0016020">
    <property type="term" value="C:membrane"/>
    <property type="evidence" value="ECO:0007669"/>
    <property type="project" value="UniProtKB-SubCell"/>
</dbReference>
<dbReference type="EMBL" id="JAFHDT010000008">
    <property type="protein sequence ID" value="KAI7806785.1"/>
    <property type="molecule type" value="Genomic_DNA"/>
</dbReference>
<evidence type="ECO:0000256" key="4">
    <source>
        <dbReference type="ARBA" id="ARBA00022692"/>
    </source>
</evidence>
<dbReference type="GO" id="GO:0017080">
    <property type="term" value="F:sodium channel regulator activity"/>
    <property type="evidence" value="ECO:0007669"/>
    <property type="project" value="TreeGrafter"/>
</dbReference>
<comment type="similarity">
    <text evidence="2 7">Belongs to the FXYD family.</text>
</comment>
<protein>
    <recommendedName>
        <fullName evidence="7">FXYD domain-containing ion transport regulator</fullName>
    </recommendedName>
</protein>
<keyword evidence="3 7" id="KW-0813">Transport</keyword>
<reference evidence="8" key="1">
    <citation type="submission" date="2021-02" db="EMBL/GenBank/DDBJ databases">
        <title>Comparative genomics reveals that relaxation of natural selection precedes convergent phenotypic evolution of cavefish.</title>
        <authorList>
            <person name="Peng Z."/>
        </authorList>
    </citation>
    <scope>NUCLEOTIDE SEQUENCE</scope>
    <source>
        <tissue evidence="8">Muscle</tissue>
    </source>
</reference>
<name>A0A9W8C3L2_TRIRA</name>
<evidence type="ECO:0000256" key="7">
    <source>
        <dbReference type="RuleBase" id="RU364131"/>
    </source>
</evidence>
<keyword evidence="6 7" id="KW-0472">Membrane</keyword>
<dbReference type="AlphaFoldDB" id="A0A9W8C3L2"/>
<keyword evidence="9" id="KW-1185">Reference proteome</keyword>
<dbReference type="Proteomes" id="UP001059041">
    <property type="component" value="Linkage Group LG8"/>
</dbReference>
<dbReference type="GO" id="GO:0006811">
    <property type="term" value="P:monoatomic ion transport"/>
    <property type="evidence" value="ECO:0007669"/>
    <property type="project" value="UniProtKB-KW"/>
</dbReference>
<comment type="caution">
    <text evidence="8">The sequence shown here is derived from an EMBL/GenBank/DDBJ whole genome shotgun (WGS) entry which is preliminary data.</text>
</comment>
<evidence type="ECO:0000256" key="2">
    <source>
        <dbReference type="ARBA" id="ARBA00005948"/>
    </source>
</evidence>
<evidence type="ECO:0000256" key="1">
    <source>
        <dbReference type="ARBA" id="ARBA00004167"/>
    </source>
</evidence>
<sequence length="99" mass="10476">MDVDPGTRPGASTNIYHSEIHLFLCQGGVKMSQITALVLFTVLLNLFSQAEANPFVYNYEALRIGGLVFTGLLVAGGVGVLCSGQCKSKRKGNADASNI</sequence>
<dbReference type="GO" id="GO:0043269">
    <property type="term" value="P:regulation of monoatomic ion transport"/>
    <property type="evidence" value="ECO:0007669"/>
    <property type="project" value="InterPro"/>
</dbReference>
<proteinExistence type="inferred from homology"/>
<dbReference type="PANTHER" id="PTHR14132:SF14">
    <property type="entry name" value="FXYD DOMAIN-CONTAINING ION TRANSPORT REGULATOR 5"/>
    <property type="match status" value="1"/>
</dbReference>
<dbReference type="Gene3D" id="1.20.5.780">
    <property type="entry name" value="Single helix bin"/>
    <property type="match status" value="1"/>
</dbReference>
<feature type="transmembrane region" description="Helical" evidence="7">
    <location>
        <begin position="62"/>
        <end position="82"/>
    </location>
</feature>
<evidence type="ECO:0000256" key="3">
    <source>
        <dbReference type="ARBA" id="ARBA00022448"/>
    </source>
</evidence>
<keyword evidence="7" id="KW-1133">Transmembrane helix</keyword>
<keyword evidence="5 7" id="KW-0406">Ion transport</keyword>
<comment type="subcellular location">
    <subcellularLocation>
        <location evidence="1">Membrane</location>
        <topology evidence="1">Single-pass membrane protein</topology>
    </subcellularLocation>
</comment>
<accession>A0A9W8C3L2</accession>
<dbReference type="Pfam" id="PF02038">
    <property type="entry name" value="ATP1G1_PLM_MAT8"/>
    <property type="match status" value="1"/>
</dbReference>
<organism evidence="8 9">
    <name type="scientific">Triplophysa rosa</name>
    <name type="common">Cave loach</name>
    <dbReference type="NCBI Taxonomy" id="992332"/>
    <lineage>
        <taxon>Eukaryota</taxon>
        <taxon>Metazoa</taxon>
        <taxon>Chordata</taxon>
        <taxon>Craniata</taxon>
        <taxon>Vertebrata</taxon>
        <taxon>Euteleostomi</taxon>
        <taxon>Actinopterygii</taxon>
        <taxon>Neopterygii</taxon>
        <taxon>Teleostei</taxon>
        <taxon>Ostariophysi</taxon>
        <taxon>Cypriniformes</taxon>
        <taxon>Nemacheilidae</taxon>
        <taxon>Triplophysa</taxon>
    </lineage>
</organism>
<gene>
    <name evidence="8" type="ORF">IRJ41_011802</name>
</gene>
<evidence type="ECO:0000256" key="5">
    <source>
        <dbReference type="ARBA" id="ARBA00023065"/>
    </source>
</evidence>
<evidence type="ECO:0000313" key="9">
    <source>
        <dbReference type="Proteomes" id="UP001059041"/>
    </source>
</evidence>
<evidence type="ECO:0000256" key="6">
    <source>
        <dbReference type="ARBA" id="ARBA00023136"/>
    </source>
</evidence>
<dbReference type="PANTHER" id="PTHR14132">
    <property type="entry name" value="SODIUM/POTASSIUM-TRANSPORTING ATPASE SUBUNIT GAMMA"/>
    <property type="match status" value="1"/>
</dbReference>
<evidence type="ECO:0000313" key="8">
    <source>
        <dbReference type="EMBL" id="KAI7806785.1"/>
    </source>
</evidence>
<keyword evidence="4 7" id="KW-0812">Transmembrane</keyword>